<reference evidence="2 3" key="1">
    <citation type="submission" date="2019-09" db="EMBL/GenBank/DDBJ databases">
        <title>Arthrobacter zafarii sp. nov., a moderately thermotolerant and halotolerant actinobacterium isolated from Cholistan desert soil of Pakistan.</title>
        <authorList>
            <person name="Amin A."/>
            <person name="Ahmed I."/>
            <person name="Khalid N."/>
            <person name="Schumann P."/>
            <person name="Busse H.J."/>
            <person name="Khan I.U."/>
            <person name="Li S."/>
            <person name="Li W.J."/>
        </authorList>
    </citation>
    <scope>NUCLEOTIDE SEQUENCE [LARGE SCALE GENOMIC DNA]</scope>
    <source>
        <strain evidence="2 3">NCCP-1664</strain>
    </source>
</reference>
<dbReference type="InterPro" id="IPR029068">
    <property type="entry name" value="Glyas_Bleomycin-R_OHBP_Dase"/>
</dbReference>
<dbReference type="Pfam" id="PF00903">
    <property type="entry name" value="Glyoxalase"/>
    <property type="match status" value="1"/>
</dbReference>
<dbReference type="GO" id="GO:0016829">
    <property type="term" value="F:lyase activity"/>
    <property type="evidence" value="ECO:0007669"/>
    <property type="project" value="UniProtKB-KW"/>
</dbReference>
<evidence type="ECO:0000259" key="1">
    <source>
        <dbReference type="PROSITE" id="PS51819"/>
    </source>
</evidence>
<dbReference type="InterPro" id="IPR037523">
    <property type="entry name" value="VOC_core"/>
</dbReference>
<proteinExistence type="predicted"/>
<dbReference type="PANTHER" id="PTHR36503">
    <property type="entry name" value="BLR2520 PROTEIN"/>
    <property type="match status" value="1"/>
</dbReference>
<dbReference type="RefSeq" id="WP_149957417.1">
    <property type="nucleotide sequence ID" value="NZ_BKDJ01000012.1"/>
</dbReference>
<dbReference type="PROSITE" id="PS51819">
    <property type="entry name" value="VOC"/>
    <property type="match status" value="1"/>
</dbReference>
<dbReference type="SUPFAM" id="SSF54593">
    <property type="entry name" value="Glyoxalase/Bleomycin resistance protein/Dihydroxybiphenyl dioxygenase"/>
    <property type="match status" value="1"/>
</dbReference>
<dbReference type="AlphaFoldDB" id="A0A5A7NUZ6"/>
<sequence>MGRMIFVNLPTQDLSAADRFYAALGFEKNTDFSGRNATAWRIAPDIWVMSLADGFYRTFLRNDDAPGYGQGVRETLNTISCASVAEVDGLTRQAEAGGGTVYRAPEEVMPGMYASAVADPDGHVWELVWMGSPDGDAKVPTGESGE</sequence>
<dbReference type="PANTHER" id="PTHR36503:SF2">
    <property type="entry name" value="BLR2408 PROTEIN"/>
    <property type="match status" value="1"/>
</dbReference>
<dbReference type="EMBL" id="BKDJ01000012">
    <property type="protein sequence ID" value="GER23808.1"/>
    <property type="molecule type" value="Genomic_DNA"/>
</dbReference>
<keyword evidence="3" id="KW-1185">Reference proteome</keyword>
<feature type="domain" description="VOC" evidence="1">
    <location>
        <begin position="3"/>
        <end position="130"/>
    </location>
</feature>
<keyword evidence="2" id="KW-0456">Lyase</keyword>
<dbReference type="Proteomes" id="UP000325307">
    <property type="component" value="Unassembled WGS sequence"/>
</dbReference>
<protein>
    <submittedName>
        <fullName evidence="2">Lactoylglutathione lyase</fullName>
    </submittedName>
</protein>
<dbReference type="InterPro" id="IPR004360">
    <property type="entry name" value="Glyas_Fos-R_dOase_dom"/>
</dbReference>
<evidence type="ECO:0000313" key="3">
    <source>
        <dbReference type="Proteomes" id="UP000325307"/>
    </source>
</evidence>
<name>A0A5A7NUZ6_9MICC</name>
<gene>
    <name evidence="2" type="ORF">NCCP1664_23030</name>
</gene>
<accession>A0A5A7NUZ6</accession>
<evidence type="ECO:0000313" key="2">
    <source>
        <dbReference type="EMBL" id="GER23808.1"/>
    </source>
</evidence>
<dbReference type="Gene3D" id="3.10.180.10">
    <property type="entry name" value="2,3-Dihydroxybiphenyl 1,2-Dioxygenase, domain 1"/>
    <property type="match status" value="1"/>
</dbReference>
<comment type="caution">
    <text evidence="2">The sequence shown here is derived from an EMBL/GenBank/DDBJ whole genome shotgun (WGS) entry which is preliminary data.</text>
</comment>
<dbReference type="OrthoDB" id="4265398at2"/>
<organism evidence="2 3">
    <name type="scientific">Zafaria cholistanensis</name>
    <dbReference type="NCBI Taxonomy" id="1682741"/>
    <lineage>
        <taxon>Bacteria</taxon>
        <taxon>Bacillati</taxon>
        <taxon>Actinomycetota</taxon>
        <taxon>Actinomycetes</taxon>
        <taxon>Micrococcales</taxon>
        <taxon>Micrococcaceae</taxon>
        <taxon>Zafaria</taxon>
    </lineage>
</organism>